<sequence length="532" mass="60031">MSLKRSLIPDRWCLASLSEVAEINPAQLDIIPDDQGLVSFVPMAAAEALTGRLDPSEARPWGTVKKGYTRFQEGDILFAKITPSMENGKIVLAQGLMNQAGAGSTEFHVIRPSSLMDSRYLLHYLLREPLRREARGKMKGTAGQLRVPPNFLEELDMPIAPANEQHRIASEIDKHLSRLEASVKALKRVQANLKRYRTSVLKAAVEGRLVPTEAELARKEARDYEPADKLLERILKERRKKWEEQELAKMKAKGKTPRDDKWKAKYKAPSSPDISNLPVLSRGWVWTCFEQLAEQTPYAIKAGPFGSALKKDFYVPKGYKIYGQEQVIRNDPFFGDYYIDEKHYQSLKSCAVKPGDLLISLVGTIGKVLVLPNGIEEGIINPRLAKVSLNRKIVDPNYIRTYIVSSLAKDYFSLTSHGGTMDILNLGILRELPIPLPPLEEQKRIVRESERVLSLASKVEKTADETIKRASRLRENILKISFEGKLVSQAPNDEPASVLLQRIKTEKAENQRQTKARKRFNSGKVRKQMGLI</sequence>
<dbReference type="InterPro" id="IPR000055">
    <property type="entry name" value="Restrct_endonuc_typeI_TRD"/>
</dbReference>
<proteinExistence type="inferred from homology"/>
<dbReference type="Proteomes" id="UP000285961">
    <property type="component" value="Unassembled WGS sequence"/>
</dbReference>
<dbReference type="SUPFAM" id="SSF116734">
    <property type="entry name" value="DNA methylase specificity domain"/>
    <property type="match status" value="2"/>
</dbReference>
<dbReference type="EMBL" id="QZKI01000060">
    <property type="protein sequence ID" value="RJP71386.1"/>
    <property type="molecule type" value="Genomic_DNA"/>
</dbReference>
<dbReference type="CDD" id="cd17260">
    <property type="entry name" value="RMtype1_S_EcoEI-TRD1-CR1_like"/>
    <property type="match status" value="1"/>
</dbReference>
<accession>A0A419F0H6</accession>
<keyword evidence="2" id="KW-0680">Restriction system</keyword>
<feature type="domain" description="Type I restriction modification DNA specificity" evidence="5">
    <location>
        <begin position="310"/>
        <end position="465"/>
    </location>
</feature>
<reference evidence="6 7" key="1">
    <citation type="journal article" date="2017" name="ISME J.">
        <title>Energy and carbon metabolisms in a deep terrestrial subsurface fluid microbial community.</title>
        <authorList>
            <person name="Momper L."/>
            <person name="Jungbluth S.P."/>
            <person name="Lee M.D."/>
            <person name="Amend J.P."/>
        </authorList>
    </citation>
    <scope>NUCLEOTIDE SEQUENCE [LARGE SCALE GENOMIC DNA]</scope>
    <source>
        <strain evidence="6">SURF_17</strain>
    </source>
</reference>
<gene>
    <name evidence="6" type="ORF">C4532_07640</name>
</gene>
<evidence type="ECO:0000256" key="4">
    <source>
        <dbReference type="SAM" id="MobiDB-lite"/>
    </source>
</evidence>
<dbReference type="PANTHER" id="PTHR43140">
    <property type="entry name" value="TYPE-1 RESTRICTION ENZYME ECOKI SPECIFICITY PROTEIN"/>
    <property type="match status" value="1"/>
</dbReference>
<keyword evidence="3" id="KW-0238">DNA-binding</keyword>
<organism evidence="6 7">
    <name type="scientific">Candidatus Abyssobacteria bacterium SURF_17</name>
    <dbReference type="NCBI Taxonomy" id="2093361"/>
    <lineage>
        <taxon>Bacteria</taxon>
        <taxon>Pseudomonadati</taxon>
        <taxon>Candidatus Hydrogenedentota</taxon>
        <taxon>Candidatus Abyssobacteria</taxon>
    </lineage>
</organism>
<evidence type="ECO:0000313" key="7">
    <source>
        <dbReference type="Proteomes" id="UP000285961"/>
    </source>
</evidence>
<dbReference type="Pfam" id="PF01420">
    <property type="entry name" value="Methylase_S"/>
    <property type="match status" value="2"/>
</dbReference>
<dbReference type="Gene3D" id="3.90.220.20">
    <property type="entry name" value="DNA methylase specificity domains"/>
    <property type="match status" value="2"/>
</dbReference>
<evidence type="ECO:0000256" key="2">
    <source>
        <dbReference type="ARBA" id="ARBA00022747"/>
    </source>
</evidence>
<evidence type="ECO:0000259" key="5">
    <source>
        <dbReference type="Pfam" id="PF01420"/>
    </source>
</evidence>
<feature type="domain" description="Type I restriction modification DNA specificity" evidence="5">
    <location>
        <begin position="11"/>
        <end position="181"/>
    </location>
</feature>
<evidence type="ECO:0000256" key="3">
    <source>
        <dbReference type="ARBA" id="ARBA00023125"/>
    </source>
</evidence>
<feature type="compositionally biased region" description="Basic residues" evidence="4">
    <location>
        <begin position="514"/>
        <end position="532"/>
    </location>
</feature>
<dbReference type="InterPro" id="IPR044946">
    <property type="entry name" value="Restrct_endonuc_typeI_TRD_sf"/>
</dbReference>
<dbReference type="AlphaFoldDB" id="A0A419F0H6"/>
<feature type="region of interest" description="Disordered" evidence="4">
    <location>
        <begin position="248"/>
        <end position="267"/>
    </location>
</feature>
<feature type="region of interest" description="Disordered" evidence="4">
    <location>
        <begin position="508"/>
        <end position="532"/>
    </location>
</feature>
<dbReference type="PANTHER" id="PTHR43140:SF1">
    <property type="entry name" value="TYPE I RESTRICTION ENZYME ECOKI SPECIFICITY SUBUNIT"/>
    <property type="match status" value="1"/>
</dbReference>
<dbReference type="InterPro" id="IPR051212">
    <property type="entry name" value="Type-I_RE_S_subunit"/>
</dbReference>
<evidence type="ECO:0000256" key="1">
    <source>
        <dbReference type="ARBA" id="ARBA00010923"/>
    </source>
</evidence>
<comment type="caution">
    <text evidence="6">The sequence shown here is derived from an EMBL/GenBank/DDBJ whole genome shotgun (WGS) entry which is preliminary data.</text>
</comment>
<protein>
    <recommendedName>
        <fullName evidence="5">Type I restriction modification DNA specificity domain-containing protein</fullName>
    </recommendedName>
</protein>
<evidence type="ECO:0000313" key="6">
    <source>
        <dbReference type="EMBL" id="RJP71386.1"/>
    </source>
</evidence>
<dbReference type="GO" id="GO:0003677">
    <property type="term" value="F:DNA binding"/>
    <property type="evidence" value="ECO:0007669"/>
    <property type="project" value="UniProtKB-KW"/>
</dbReference>
<name>A0A419F0H6_9BACT</name>
<dbReference type="GO" id="GO:0009307">
    <property type="term" value="P:DNA restriction-modification system"/>
    <property type="evidence" value="ECO:0007669"/>
    <property type="project" value="UniProtKB-KW"/>
</dbReference>
<comment type="similarity">
    <text evidence="1">Belongs to the type-I restriction system S methylase family.</text>
</comment>